<evidence type="ECO:0000313" key="3">
    <source>
        <dbReference type="Proteomes" id="UP000284763"/>
    </source>
</evidence>
<organism evidence="2 3">
    <name type="scientific">Methanosalsum natronophilum</name>
    <dbReference type="NCBI Taxonomy" id="768733"/>
    <lineage>
        <taxon>Archaea</taxon>
        <taxon>Methanobacteriati</taxon>
        <taxon>Methanobacteriota</taxon>
        <taxon>Stenosarchaea group</taxon>
        <taxon>Methanomicrobia</taxon>
        <taxon>Methanosarcinales</taxon>
        <taxon>Methanosarcinaceae</taxon>
        <taxon>Methanosalsum</taxon>
    </lineage>
</organism>
<feature type="transmembrane region" description="Helical" evidence="1">
    <location>
        <begin position="160"/>
        <end position="178"/>
    </location>
</feature>
<sequence>GIVSLAFISGFGLSYGLENVQYPIFALLIFLIYRYFPLKLITLLKNEKWVYRGWHNGYPLSSIIALVFGTYLPMTGAQYPASHKWSYRGKLDSIGIGYSISATLMLVTLSLLLLYPGFVPEILWNSMFLIGISFLLFDILFIFTPFQFYAGKRIFEYNKWFWALFAVIALMIIQRYFAIFL</sequence>
<name>A0A3R7XH00_9EURY</name>
<gene>
    <name evidence="2" type="ORF">D5R95_06325</name>
</gene>
<evidence type="ECO:0000256" key="1">
    <source>
        <dbReference type="SAM" id="Phobius"/>
    </source>
</evidence>
<protein>
    <submittedName>
        <fullName evidence="2">Uncharacterized protein</fullName>
    </submittedName>
</protein>
<keyword evidence="1" id="KW-1133">Transmembrane helix</keyword>
<feature type="transmembrane region" description="Helical" evidence="1">
    <location>
        <begin position="20"/>
        <end position="36"/>
    </location>
</feature>
<evidence type="ECO:0000313" key="2">
    <source>
        <dbReference type="EMBL" id="RQD83396.1"/>
    </source>
</evidence>
<feature type="transmembrane region" description="Helical" evidence="1">
    <location>
        <begin position="57"/>
        <end position="74"/>
    </location>
</feature>
<keyword evidence="1" id="KW-0472">Membrane</keyword>
<feature type="transmembrane region" description="Helical" evidence="1">
    <location>
        <begin position="94"/>
        <end position="115"/>
    </location>
</feature>
<proteinExistence type="predicted"/>
<reference evidence="2 3" key="1">
    <citation type="submission" date="2018-08" db="EMBL/GenBank/DDBJ databases">
        <title>The metabolism and importance of syntrophic acetate oxidation coupled to methane or sulfide production in haloalkaline environments.</title>
        <authorList>
            <person name="Timmers P.H.A."/>
            <person name="Vavourakis C.D."/>
            <person name="Sorokin D.Y."/>
            <person name="Sinninghe Damste J.S."/>
            <person name="Muyzer G."/>
            <person name="Stams A.J.M."/>
            <person name="Plugge C.M."/>
        </authorList>
    </citation>
    <scope>NUCLEOTIDE SEQUENCE [LARGE SCALE GENOMIC DNA]</scope>
    <source>
        <strain evidence="2">MSAO_Arc3</strain>
    </source>
</reference>
<accession>A0A3R7XH00</accession>
<dbReference type="EMBL" id="QZAB01000399">
    <property type="protein sequence ID" value="RQD83396.1"/>
    <property type="molecule type" value="Genomic_DNA"/>
</dbReference>
<feature type="transmembrane region" description="Helical" evidence="1">
    <location>
        <begin position="127"/>
        <end position="148"/>
    </location>
</feature>
<feature type="non-terminal residue" evidence="2">
    <location>
        <position position="1"/>
    </location>
</feature>
<dbReference type="AlphaFoldDB" id="A0A3R7XH00"/>
<dbReference type="Proteomes" id="UP000284763">
    <property type="component" value="Unassembled WGS sequence"/>
</dbReference>
<comment type="caution">
    <text evidence="2">The sequence shown here is derived from an EMBL/GenBank/DDBJ whole genome shotgun (WGS) entry which is preliminary data.</text>
</comment>
<keyword evidence="1" id="KW-0812">Transmembrane</keyword>